<dbReference type="InterPro" id="IPR027275">
    <property type="entry name" value="PRC-brl_dom"/>
</dbReference>
<evidence type="ECO:0000313" key="2">
    <source>
        <dbReference type="EMBL" id="MCC3272398.1"/>
    </source>
</evidence>
<dbReference type="EMBL" id="CP094984">
    <property type="protein sequence ID" value="UON91740.1"/>
    <property type="molecule type" value="Genomic_DNA"/>
</dbReference>
<keyword evidence="4" id="KW-1185">Reference proteome</keyword>
<dbReference type="GO" id="GO:0030077">
    <property type="term" value="C:plasma membrane light-harvesting complex"/>
    <property type="evidence" value="ECO:0007669"/>
    <property type="project" value="InterPro"/>
</dbReference>
<dbReference type="SUPFAM" id="SSF50346">
    <property type="entry name" value="PRC-barrel domain"/>
    <property type="match status" value="1"/>
</dbReference>
<sequence length="106" mass="11587">MTDAFVLHQIQGSNVWANDGERLGLVGEVHLDRGTGQPVWITVDLGLFDTGEHYVPLAAARRDGQDIFVNYSKDQISDSPGANPENPLSPEEEAVLMDYYGLGTAR</sequence>
<dbReference type="Pfam" id="PF05239">
    <property type="entry name" value="PRC"/>
    <property type="match status" value="1"/>
</dbReference>
<proteinExistence type="predicted"/>
<protein>
    <submittedName>
        <fullName evidence="2">PRC-barrel domain-containing protein</fullName>
    </submittedName>
</protein>
<gene>
    <name evidence="2" type="ORF">LJ755_06585</name>
    <name evidence="3" type="ORF">MUK71_14330</name>
</gene>
<dbReference type="Gene3D" id="3.90.50.10">
    <property type="entry name" value="Photosynthetic Reaction Center, subunit H, domain 2"/>
    <property type="match status" value="1"/>
</dbReference>
<dbReference type="InterPro" id="IPR011033">
    <property type="entry name" value="PRC_barrel-like_sf"/>
</dbReference>
<name>A0A9X1S8U9_9MICC</name>
<dbReference type="Proteomes" id="UP000829758">
    <property type="component" value="Chromosome"/>
</dbReference>
<dbReference type="InterPro" id="IPR014747">
    <property type="entry name" value="Bac_photo_RC_H_C"/>
</dbReference>
<dbReference type="RefSeq" id="WP_227928485.1">
    <property type="nucleotide sequence ID" value="NZ_CP094984.1"/>
</dbReference>
<reference evidence="2" key="1">
    <citation type="submission" date="2021-10" db="EMBL/GenBank/DDBJ databases">
        <title>Novel species in genus Arthrobacter.</title>
        <authorList>
            <person name="Liu Y."/>
        </authorList>
    </citation>
    <scope>NUCLEOTIDE SEQUENCE</scope>
    <source>
        <strain evidence="2">Zg-Y462</strain>
        <strain evidence="4">zg-Y462</strain>
    </source>
</reference>
<evidence type="ECO:0000313" key="5">
    <source>
        <dbReference type="Proteomes" id="UP001155145"/>
    </source>
</evidence>
<evidence type="ECO:0000313" key="3">
    <source>
        <dbReference type="EMBL" id="UON91740.1"/>
    </source>
</evidence>
<feature type="domain" description="PRC-barrel" evidence="1">
    <location>
        <begin position="5"/>
        <end position="75"/>
    </location>
</feature>
<evidence type="ECO:0000259" key="1">
    <source>
        <dbReference type="Pfam" id="PF05239"/>
    </source>
</evidence>
<accession>A0A9X1S8U9</accession>
<organism evidence="2 5">
    <name type="scientific">Arthrobacter zhangbolii</name>
    <dbReference type="NCBI Taxonomy" id="2886936"/>
    <lineage>
        <taxon>Bacteria</taxon>
        <taxon>Bacillati</taxon>
        <taxon>Actinomycetota</taxon>
        <taxon>Actinomycetes</taxon>
        <taxon>Micrococcales</taxon>
        <taxon>Micrococcaceae</taxon>
        <taxon>Arthrobacter</taxon>
    </lineage>
</organism>
<dbReference type="EMBL" id="JAJFZT010000003">
    <property type="protein sequence ID" value="MCC3272398.1"/>
    <property type="molecule type" value="Genomic_DNA"/>
</dbReference>
<dbReference type="Proteomes" id="UP001155145">
    <property type="component" value="Unassembled WGS sequence"/>
</dbReference>
<dbReference type="GO" id="GO:0019684">
    <property type="term" value="P:photosynthesis, light reaction"/>
    <property type="evidence" value="ECO:0007669"/>
    <property type="project" value="InterPro"/>
</dbReference>
<dbReference type="AlphaFoldDB" id="A0A9X1S8U9"/>
<evidence type="ECO:0000313" key="4">
    <source>
        <dbReference type="Proteomes" id="UP000829758"/>
    </source>
</evidence>